<evidence type="ECO:0000313" key="2">
    <source>
        <dbReference type="Proteomes" id="UP000248961"/>
    </source>
</evidence>
<sequence length="99" mass="11510">MEVRAFHPAIQHRISYPPEKTTLDKASNATASRQVLEVHTYIHTCLHTCIPTYIKKHCVFSWKQTPEFQTGRVEVCKGKEKATIDMMNQDSFLCFFFSE</sequence>
<dbReference type="GeneID" id="37195497"/>
<dbReference type="EMBL" id="KZ824278">
    <property type="protein sequence ID" value="RAL13548.1"/>
    <property type="molecule type" value="Genomic_DNA"/>
</dbReference>
<dbReference type="Proteomes" id="UP000248961">
    <property type="component" value="Unassembled WGS sequence"/>
</dbReference>
<reference evidence="1 2" key="1">
    <citation type="submission" date="2018-02" db="EMBL/GenBank/DDBJ databases">
        <title>The genomes of Aspergillus section Nigri reveals drivers in fungal speciation.</title>
        <authorList>
            <consortium name="DOE Joint Genome Institute"/>
            <person name="Vesth T.C."/>
            <person name="Nybo J."/>
            <person name="Theobald S."/>
            <person name="Brandl J."/>
            <person name="Frisvad J.C."/>
            <person name="Nielsen K.F."/>
            <person name="Lyhne E.K."/>
            <person name="Kogle M.E."/>
            <person name="Kuo A."/>
            <person name="Riley R."/>
            <person name="Clum A."/>
            <person name="Nolan M."/>
            <person name="Lipzen A."/>
            <person name="Salamov A."/>
            <person name="Henrissat B."/>
            <person name="Wiebenga A."/>
            <person name="De vries R.P."/>
            <person name="Grigoriev I.V."/>
            <person name="Mortensen U.H."/>
            <person name="Andersen M.R."/>
            <person name="Baker S.E."/>
        </authorList>
    </citation>
    <scope>NUCLEOTIDE SEQUENCE [LARGE SCALE GENOMIC DNA]</scope>
    <source>
        <strain evidence="1 2">CBS 101889</strain>
    </source>
</reference>
<organism evidence="1 2">
    <name type="scientific">Aspergillus homomorphus (strain CBS 101889)</name>
    <dbReference type="NCBI Taxonomy" id="1450537"/>
    <lineage>
        <taxon>Eukaryota</taxon>
        <taxon>Fungi</taxon>
        <taxon>Dikarya</taxon>
        <taxon>Ascomycota</taxon>
        <taxon>Pezizomycotina</taxon>
        <taxon>Eurotiomycetes</taxon>
        <taxon>Eurotiomycetidae</taxon>
        <taxon>Eurotiales</taxon>
        <taxon>Aspergillaceae</taxon>
        <taxon>Aspergillus</taxon>
        <taxon>Aspergillus subgen. Circumdati</taxon>
    </lineage>
</organism>
<dbReference type="VEuPathDB" id="FungiDB:BO97DRAFT_31013"/>
<keyword evidence="2" id="KW-1185">Reference proteome</keyword>
<dbReference type="RefSeq" id="XP_025552702.1">
    <property type="nucleotide sequence ID" value="XM_025691208.1"/>
</dbReference>
<name>A0A395I2Y3_ASPHC</name>
<evidence type="ECO:0000313" key="1">
    <source>
        <dbReference type="EMBL" id="RAL13548.1"/>
    </source>
</evidence>
<dbReference type="AlphaFoldDB" id="A0A395I2Y3"/>
<protein>
    <submittedName>
        <fullName evidence="1">Uncharacterized protein</fullName>
    </submittedName>
</protein>
<gene>
    <name evidence="1" type="ORF">BO97DRAFT_31013</name>
</gene>
<proteinExistence type="predicted"/>
<accession>A0A395I2Y3</accession>